<organism evidence="1 2">
    <name type="scientific">Acetobacter orleanensis</name>
    <dbReference type="NCBI Taxonomy" id="104099"/>
    <lineage>
        <taxon>Bacteria</taxon>
        <taxon>Pseudomonadati</taxon>
        <taxon>Pseudomonadota</taxon>
        <taxon>Alphaproteobacteria</taxon>
        <taxon>Acetobacterales</taxon>
        <taxon>Acetobacteraceae</taxon>
        <taxon>Acetobacter</taxon>
    </lineage>
</organism>
<sequence length="166" mass="18547">MEILIVEDVDEKYTDIERVFKETVGFICDPRRASNLNDAEDEVMLGKWNLIILDISMDISSSGSAALNAGHATMGGLDILERMFLLKISAPTVLVTGFDSFQDADRFDNAIMNLHDISSIAANWLGAAYLGSVRYGTTNWDMNFQQIIRNWEKNESSCNSRQGKSI</sequence>
<dbReference type="InterPro" id="IPR011006">
    <property type="entry name" value="CheY-like_superfamily"/>
</dbReference>
<evidence type="ECO:0008006" key="3">
    <source>
        <dbReference type="Google" id="ProtNLM"/>
    </source>
</evidence>
<dbReference type="SUPFAM" id="SSF52172">
    <property type="entry name" value="CheY-like"/>
    <property type="match status" value="1"/>
</dbReference>
<reference evidence="1 2" key="1">
    <citation type="submission" date="2019-06" db="EMBL/GenBank/DDBJ databases">
        <title>Whole genome shotgun sequence of Acetobacter orleanensis NBRC 13752.</title>
        <authorList>
            <person name="Hosoyama A."/>
            <person name="Uohara A."/>
            <person name="Ohji S."/>
            <person name="Ichikawa N."/>
        </authorList>
    </citation>
    <scope>NUCLEOTIDE SEQUENCE [LARGE SCALE GENOMIC DNA]</scope>
    <source>
        <strain evidence="1 2">NBRC 13752</strain>
    </source>
</reference>
<proteinExistence type="predicted"/>
<dbReference type="Proteomes" id="UP000317617">
    <property type="component" value="Unassembled WGS sequence"/>
</dbReference>
<dbReference type="AlphaFoldDB" id="A0A4Y3TP39"/>
<keyword evidence="2" id="KW-1185">Reference proteome</keyword>
<protein>
    <recommendedName>
        <fullName evidence="3">Response regulatory domain-containing protein</fullName>
    </recommendedName>
</protein>
<dbReference type="RefSeq" id="WP_048836615.1">
    <property type="nucleotide sequence ID" value="NZ_BJMU01000033.1"/>
</dbReference>
<evidence type="ECO:0000313" key="2">
    <source>
        <dbReference type="Proteomes" id="UP000317617"/>
    </source>
</evidence>
<dbReference type="Gene3D" id="3.40.50.2300">
    <property type="match status" value="1"/>
</dbReference>
<accession>A0A4Y3TP39</accession>
<dbReference type="EMBL" id="BJMU01000033">
    <property type="protein sequence ID" value="GEB84106.1"/>
    <property type="molecule type" value="Genomic_DNA"/>
</dbReference>
<dbReference type="OrthoDB" id="5520457at2"/>
<gene>
    <name evidence="1" type="ORF">AOR01nite_25830</name>
</gene>
<comment type="caution">
    <text evidence="1">The sequence shown here is derived from an EMBL/GenBank/DDBJ whole genome shotgun (WGS) entry which is preliminary data.</text>
</comment>
<evidence type="ECO:0000313" key="1">
    <source>
        <dbReference type="EMBL" id="GEB84106.1"/>
    </source>
</evidence>
<name>A0A4Y3TP39_9PROT</name>